<dbReference type="EMBL" id="VFOF01000001">
    <property type="protein sequence ID" value="TQL16479.1"/>
    <property type="molecule type" value="Genomic_DNA"/>
</dbReference>
<evidence type="ECO:0000259" key="1">
    <source>
        <dbReference type="Pfam" id="PF12680"/>
    </source>
</evidence>
<keyword evidence="2" id="KW-0413">Isomerase</keyword>
<accession>A0A542VYS8</accession>
<proteinExistence type="predicted"/>
<dbReference type="Pfam" id="PF12680">
    <property type="entry name" value="SnoaL_2"/>
    <property type="match status" value="1"/>
</dbReference>
<dbReference type="OrthoDB" id="7869337at2"/>
<dbReference type="Gene3D" id="3.10.450.50">
    <property type="match status" value="1"/>
</dbReference>
<dbReference type="AlphaFoldDB" id="A0A542VYS8"/>
<dbReference type="SUPFAM" id="SSF54427">
    <property type="entry name" value="NTF2-like"/>
    <property type="match status" value="1"/>
</dbReference>
<dbReference type="RefSeq" id="WP_141918742.1">
    <property type="nucleotide sequence ID" value="NZ_VFOF01000001.1"/>
</dbReference>
<evidence type="ECO:0000313" key="2">
    <source>
        <dbReference type="EMBL" id="TQL16479.1"/>
    </source>
</evidence>
<protein>
    <submittedName>
        <fullName evidence="2">Ketosteroid isomerase-like protein</fullName>
    </submittedName>
</protein>
<evidence type="ECO:0000313" key="3">
    <source>
        <dbReference type="Proteomes" id="UP000316887"/>
    </source>
</evidence>
<organism evidence="2 3">
    <name type="scientific">Zymomonas mobilis</name>
    <dbReference type="NCBI Taxonomy" id="542"/>
    <lineage>
        <taxon>Bacteria</taxon>
        <taxon>Pseudomonadati</taxon>
        <taxon>Pseudomonadota</taxon>
        <taxon>Alphaproteobacteria</taxon>
        <taxon>Sphingomonadales</taxon>
        <taxon>Zymomonadaceae</taxon>
        <taxon>Zymomonas</taxon>
    </lineage>
</organism>
<dbReference type="Proteomes" id="UP000316887">
    <property type="component" value="Unassembled WGS sequence"/>
</dbReference>
<feature type="domain" description="SnoaL-like" evidence="1">
    <location>
        <begin position="5"/>
        <end position="112"/>
    </location>
</feature>
<name>A0A542VYS8_ZYMMB</name>
<comment type="caution">
    <text evidence="2">The sequence shown here is derived from an EMBL/GenBank/DDBJ whole genome shotgun (WGS) entry which is preliminary data.</text>
</comment>
<dbReference type="InterPro" id="IPR032710">
    <property type="entry name" value="NTF2-like_dom_sf"/>
</dbReference>
<gene>
    <name evidence="2" type="ORF">FBY58_0009</name>
</gene>
<sequence length="127" mass="14520">MGNPVKNFFAHVFNGEITEALKSVQPDCVFEAQGPNNVPIYGIFKGHDGVKDFLSILSELFDTENFECRQWAEADNYVFSYGYMQHRVKKTNKVFKSEWALVCQTENGLIKSYKMFEDTAALQAAYL</sequence>
<reference evidence="2 3" key="1">
    <citation type="submission" date="2019-06" db="EMBL/GenBank/DDBJ databases">
        <title>Genome sequencing of Zymomonas mobilis strains for genetic engineering and biofuel applications.</title>
        <authorList>
            <person name="Teravest M."/>
        </authorList>
    </citation>
    <scope>NUCLEOTIDE SEQUENCE [LARGE SCALE GENOMIC DNA]</scope>
    <source>
        <strain evidence="2 3">AN0101</strain>
    </source>
</reference>
<dbReference type="GO" id="GO:0016853">
    <property type="term" value="F:isomerase activity"/>
    <property type="evidence" value="ECO:0007669"/>
    <property type="project" value="UniProtKB-KW"/>
</dbReference>
<dbReference type="InterPro" id="IPR037401">
    <property type="entry name" value="SnoaL-like"/>
</dbReference>